<protein>
    <recommendedName>
        <fullName evidence="4">Secreted protein</fullName>
    </recommendedName>
</protein>
<keyword evidence="1" id="KW-1133">Transmembrane helix</keyword>
<sequence>MWSFSSYSFCIWIFFFLPFFISSLYPFQFVSSPSPASFLQKIASTPLPPIHKLMRDNRHHYYNHQKPSLRVLLRAPTHKVMCTMNVS</sequence>
<evidence type="ECO:0000313" key="2">
    <source>
        <dbReference type="EMBL" id="KAK4460338.1"/>
    </source>
</evidence>
<organism evidence="2 3">
    <name type="scientific">Cladorrhinum samala</name>
    <dbReference type="NCBI Taxonomy" id="585594"/>
    <lineage>
        <taxon>Eukaryota</taxon>
        <taxon>Fungi</taxon>
        <taxon>Dikarya</taxon>
        <taxon>Ascomycota</taxon>
        <taxon>Pezizomycotina</taxon>
        <taxon>Sordariomycetes</taxon>
        <taxon>Sordariomycetidae</taxon>
        <taxon>Sordariales</taxon>
        <taxon>Podosporaceae</taxon>
        <taxon>Cladorrhinum</taxon>
    </lineage>
</organism>
<keyword evidence="1" id="KW-0472">Membrane</keyword>
<keyword evidence="3" id="KW-1185">Reference proteome</keyword>
<proteinExistence type="predicted"/>
<evidence type="ECO:0000256" key="1">
    <source>
        <dbReference type="SAM" id="Phobius"/>
    </source>
</evidence>
<dbReference type="EMBL" id="MU865014">
    <property type="protein sequence ID" value="KAK4460338.1"/>
    <property type="molecule type" value="Genomic_DNA"/>
</dbReference>
<gene>
    <name evidence="2" type="ORF">QBC42DRAFT_272554</name>
</gene>
<reference evidence="2" key="2">
    <citation type="submission" date="2023-06" db="EMBL/GenBank/DDBJ databases">
        <authorList>
            <consortium name="Lawrence Berkeley National Laboratory"/>
            <person name="Mondo S.J."/>
            <person name="Hensen N."/>
            <person name="Bonometti L."/>
            <person name="Westerberg I."/>
            <person name="Brannstrom I.O."/>
            <person name="Guillou S."/>
            <person name="Cros-Aarteil S."/>
            <person name="Calhoun S."/>
            <person name="Haridas S."/>
            <person name="Kuo A."/>
            <person name="Pangilinan J."/>
            <person name="Riley R."/>
            <person name="Labutti K."/>
            <person name="Andreopoulos B."/>
            <person name="Lipzen A."/>
            <person name="Chen C."/>
            <person name="Yanf M."/>
            <person name="Daum C."/>
            <person name="Ng V."/>
            <person name="Clum A."/>
            <person name="Steindorff A."/>
            <person name="Ohm R."/>
            <person name="Martin F."/>
            <person name="Silar P."/>
            <person name="Natvig D."/>
            <person name="Lalanne C."/>
            <person name="Gautier V."/>
            <person name="Ament-Velasquez S.L."/>
            <person name="Kruys A."/>
            <person name="Hutchinson M.I."/>
            <person name="Powell A.J."/>
            <person name="Barry K."/>
            <person name="Miller A.N."/>
            <person name="Grigoriev I.V."/>
            <person name="Debuchy R."/>
            <person name="Gladieux P."/>
            <person name="Thoren M.H."/>
            <person name="Johannesson H."/>
        </authorList>
    </citation>
    <scope>NUCLEOTIDE SEQUENCE</scope>
    <source>
        <strain evidence="2">PSN324</strain>
    </source>
</reference>
<name>A0AAV9HI22_9PEZI</name>
<dbReference type="Proteomes" id="UP001321749">
    <property type="component" value="Unassembled WGS sequence"/>
</dbReference>
<accession>A0AAV9HI22</accession>
<evidence type="ECO:0000313" key="3">
    <source>
        <dbReference type="Proteomes" id="UP001321749"/>
    </source>
</evidence>
<keyword evidence="1" id="KW-0812">Transmembrane</keyword>
<evidence type="ECO:0008006" key="4">
    <source>
        <dbReference type="Google" id="ProtNLM"/>
    </source>
</evidence>
<reference evidence="2" key="1">
    <citation type="journal article" date="2023" name="Mol. Phylogenet. Evol.">
        <title>Genome-scale phylogeny and comparative genomics of the fungal order Sordariales.</title>
        <authorList>
            <person name="Hensen N."/>
            <person name="Bonometti L."/>
            <person name="Westerberg I."/>
            <person name="Brannstrom I.O."/>
            <person name="Guillou S."/>
            <person name="Cros-Aarteil S."/>
            <person name="Calhoun S."/>
            <person name="Haridas S."/>
            <person name="Kuo A."/>
            <person name="Mondo S."/>
            <person name="Pangilinan J."/>
            <person name="Riley R."/>
            <person name="LaButti K."/>
            <person name="Andreopoulos B."/>
            <person name="Lipzen A."/>
            <person name="Chen C."/>
            <person name="Yan M."/>
            <person name="Daum C."/>
            <person name="Ng V."/>
            <person name="Clum A."/>
            <person name="Steindorff A."/>
            <person name="Ohm R.A."/>
            <person name="Martin F."/>
            <person name="Silar P."/>
            <person name="Natvig D.O."/>
            <person name="Lalanne C."/>
            <person name="Gautier V."/>
            <person name="Ament-Velasquez S.L."/>
            <person name="Kruys A."/>
            <person name="Hutchinson M.I."/>
            <person name="Powell A.J."/>
            <person name="Barry K."/>
            <person name="Miller A.N."/>
            <person name="Grigoriev I.V."/>
            <person name="Debuchy R."/>
            <person name="Gladieux P."/>
            <person name="Hiltunen Thoren M."/>
            <person name="Johannesson H."/>
        </authorList>
    </citation>
    <scope>NUCLEOTIDE SEQUENCE</scope>
    <source>
        <strain evidence="2">PSN324</strain>
    </source>
</reference>
<dbReference type="AlphaFoldDB" id="A0AAV9HI22"/>
<comment type="caution">
    <text evidence="2">The sequence shown here is derived from an EMBL/GenBank/DDBJ whole genome shotgun (WGS) entry which is preliminary data.</text>
</comment>
<feature type="transmembrane region" description="Helical" evidence="1">
    <location>
        <begin position="6"/>
        <end position="27"/>
    </location>
</feature>